<dbReference type="Gene3D" id="3.40.50.300">
    <property type="entry name" value="P-loop containing nucleotide triphosphate hydrolases"/>
    <property type="match status" value="1"/>
</dbReference>
<dbReference type="SUPFAM" id="SSF52540">
    <property type="entry name" value="P-loop containing nucleoside triphosphate hydrolases"/>
    <property type="match status" value="1"/>
</dbReference>
<dbReference type="SMART" id="SM00943">
    <property type="entry name" value="Prim-Pol"/>
    <property type="match status" value="1"/>
</dbReference>
<feature type="domain" description="DNA primase/polymerase bifunctional N-terminal" evidence="2">
    <location>
        <begin position="10"/>
        <end position="172"/>
    </location>
</feature>
<dbReference type="InterPro" id="IPR014820">
    <property type="entry name" value="PriCT_1"/>
</dbReference>
<dbReference type="Gene3D" id="3.30.720.160">
    <property type="entry name" value="Bifunctional DNA primase/polymerase, N-terminal"/>
    <property type="match status" value="1"/>
</dbReference>
<name>A0A6M3LHC0_9ZZZZ</name>
<dbReference type="InterPro" id="IPR027417">
    <property type="entry name" value="P-loop_NTPase"/>
</dbReference>
<dbReference type="CDD" id="cd04859">
    <property type="entry name" value="Prim_Pol"/>
    <property type="match status" value="1"/>
</dbReference>
<organism evidence="3">
    <name type="scientific">viral metagenome</name>
    <dbReference type="NCBI Taxonomy" id="1070528"/>
    <lineage>
        <taxon>unclassified sequences</taxon>
        <taxon>metagenomes</taxon>
        <taxon>organismal metagenomes</taxon>
    </lineage>
</organism>
<evidence type="ECO:0000259" key="2">
    <source>
        <dbReference type="SMART" id="SM00943"/>
    </source>
</evidence>
<dbReference type="InterPro" id="IPR015330">
    <property type="entry name" value="DNA_primase/pol_bifunc_N"/>
</dbReference>
<accession>A0A6M3LHC0</accession>
<dbReference type="Pfam" id="PF08708">
    <property type="entry name" value="PriCT_1"/>
    <property type="match status" value="1"/>
</dbReference>
<feature type="domain" description="Primase C-terminal 1" evidence="1">
    <location>
        <begin position="208"/>
        <end position="274"/>
    </location>
</feature>
<dbReference type="SUPFAM" id="SSF56747">
    <property type="entry name" value="Prim-pol domain"/>
    <property type="match status" value="1"/>
</dbReference>
<sequence>MAQNSLVKWALFYRKSGISVFPVVPPEKDSEGKDKKKPLVKWEPYQKEIASEEQIEAWWSQWPSARIGFATGALSNLYVVDCDSKEVYERLQVAYLSDSLVTPIAQTPKGYHVYFQNVPELRNQAKVKGMALDTRGEGGYVVAPPSPSINGKAYRWLVNPWENKPAMMPSALFKVFKDIKDIYLNNSSSAFKDLVKTSSTRTPSGKSHQVSLDFGQGSRDQTLFHVANHLVKGRMPVNQIEQLLTLVAEKVCNPPFPQKEISIKIKSALQRSENQERNLTEEVREWVLSSSGFFTSSEVLKCLQLSSRQERKNLSQILIRLSEEKLIEKHGDKNATWRRVEKEFTEVNLSEIEDIETFDITLPFGMQKYVDIFPKDLIVFAGAPNAGKTAIMLETLRLNQKRHKCFYFSSEMGKFNCKKRLSKHTECEHWNFTFVEDFKNFVDVVQPDHLNFIDYVEVLEGRYYEIPGILAQIQRKLRNGLALVALQKNPDKKAKDGRISWAIGGPQTLAKPAIFVTIDAEYPGAVMRIVKAKNYKDENPNGYQLHFRIKQGINLLPDGIWSPE</sequence>
<evidence type="ECO:0000313" key="3">
    <source>
        <dbReference type="EMBL" id="QJA92395.1"/>
    </source>
</evidence>
<dbReference type="SMART" id="SM00942">
    <property type="entry name" value="PriCT_1"/>
    <property type="match status" value="1"/>
</dbReference>
<evidence type="ECO:0000259" key="1">
    <source>
        <dbReference type="SMART" id="SM00942"/>
    </source>
</evidence>
<protein>
    <submittedName>
        <fullName evidence="3">Putative bifunctional DNA primase/polymerase</fullName>
    </submittedName>
</protein>
<dbReference type="EMBL" id="MT143063">
    <property type="protein sequence ID" value="QJA92395.1"/>
    <property type="molecule type" value="Genomic_DNA"/>
</dbReference>
<reference evidence="3" key="1">
    <citation type="submission" date="2020-03" db="EMBL/GenBank/DDBJ databases">
        <title>The deep terrestrial virosphere.</title>
        <authorList>
            <person name="Holmfeldt K."/>
            <person name="Nilsson E."/>
            <person name="Simone D."/>
            <person name="Lopez-Fernandez M."/>
            <person name="Wu X."/>
            <person name="de Brujin I."/>
            <person name="Lundin D."/>
            <person name="Andersson A."/>
            <person name="Bertilsson S."/>
            <person name="Dopson M."/>
        </authorList>
    </citation>
    <scope>NUCLEOTIDE SEQUENCE</scope>
    <source>
        <strain evidence="3">MM415B04698</strain>
    </source>
</reference>
<proteinExistence type="predicted"/>
<dbReference type="AlphaFoldDB" id="A0A6M3LHC0"/>
<gene>
    <name evidence="3" type="ORF">MM415B04698_0008</name>
</gene>
<dbReference type="Pfam" id="PF09250">
    <property type="entry name" value="Prim-Pol"/>
    <property type="match status" value="1"/>
</dbReference>